<dbReference type="EMBL" id="JAVRRG010000027">
    <property type="protein sequence ID" value="KAK5095546.1"/>
    <property type="molecule type" value="Genomic_DNA"/>
</dbReference>
<keyword evidence="4 7" id="KW-0472">Membrane</keyword>
<gene>
    <name evidence="9" type="ORF">LTR24_003017</name>
</gene>
<organism evidence="9 10">
    <name type="scientific">Lithohypha guttulata</name>
    <dbReference type="NCBI Taxonomy" id="1690604"/>
    <lineage>
        <taxon>Eukaryota</taxon>
        <taxon>Fungi</taxon>
        <taxon>Dikarya</taxon>
        <taxon>Ascomycota</taxon>
        <taxon>Pezizomycotina</taxon>
        <taxon>Eurotiomycetes</taxon>
        <taxon>Chaetothyriomycetidae</taxon>
        <taxon>Chaetothyriales</taxon>
        <taxon>Trichomeriaceae</taxon>
        <taxon>Lithohypha</taxon>
    </lineage>
</organism>
<evidence type="ECO:0000259" key="8">
    <source>
        <dbReference type="Pfam" id="PF20684"/>
    </source>
</evidence>
<evidence type="ECO:0000256" key="6">
    <source>
        <dbReference type="SAM" id="MobiDB-lite"/>
    </source>
</evidence>
<feature type="domain" description="Rhodopsin" evidence="8">
    <location>
        <begin position="2"/>
        <end position="96"/>
    </location>
</feature>
<keyword evidence="3 7" id="KW-1133">Transmembrane helix</keyword>
<proteinExistence type="inferred from homology"/>
<comment type="similarity">
    <text evidence="5">Belongs to the SAT4 family.</text>
</comment>
<reference evidence="9 10" key="1">
    <citation type="submission" date="2023-08" db="EMBL/GenBank/DDBJ databases">
        <title>Black Yeasts Isolated from many extreme environments.</title>
        <authorList>
            <person name="Coleine C."/>
            <person name="Stajich J.E."/>
            <person name="Selbmann L."/>
        </authorList>
    </citation>
    <scope>NUCLEOTIDE SEQUENCE [LARGE SCALE GENOMIC DNA]</scope>
    <source>
        <strain evidence="9 10">CCFEE 5885</strain>
    </source>
</reference>
<evidence type="ECO:0000256" key="1">
    <source>
        <dbReference type="ARBA" id="ARBA00004141"/>
    </source>
</evidence>
<dbReference type="PANTHER" id="PTHR33048:SF47">
    <property type="entry name" value="INTEGRAL MEMBRANE PROTEIN-RELATED"/>
    <property type="match status" value="1"/>
</dbReference>
<evidence type="ECO:0000313" key="9">
    <source>
        <dbReference type="EMBL" id="KAK5095546.1"/>
    </source>
</evidence>
<feature type="compositionally biased region" description="Polar residues" evidence="6">
    <location>
        <begin position="177"/>
        <end position="188"/>
    </location>
</feature>
<comment type="caution">
    <text evidence="9">The sequence shown here is derived from an EMBL/GenBank/DDBJ whole genome shotgun (WGS) entry which is preliminary data.</text>
</comment>
<name>A0ABR0KGC7_9EURO</name>
<accession>A0ABR0KGC7</accession>
<evidence type="ECO:0000256" key="3">
    <source>
        <dbReference type="ARBA" id="ARBA00022989"/>
    </source>
</evidence>
<comment type="subcellular location">
    <subcellularLocation>
        <location evidence="1">Membrane</location>
        <topology evidence="1">Multi-pass membrane protein</topology>
    </subcellularLocation>
</comment>
<evidence type="ECO:0000256" key="5">
    <source>
        <dbReference type="ARBA" id="ARBA00038359"/>
    </source>
</evidence>
<keyword evidence="10" id="KW-1185">Reference proteome</keyword>
<evidence type="ECO:0000256" key="7">
    <source>
        <dbReference type="SAM" id="Phobius"/>
    </source>
</evidence>
<sequence>MNLLAFWYCNSAFNIITDIIVVAIPISVLKSLQIPKRQKYGLVGVFALGGLLHSLYVIANSKDVTWDNVGAATWSAVELNTGIICACLPTLKPAISSFAPRLLGSSNGTNRSSWYRPHSRPPPAGYREFSSDLSSNRRKQAPTYRAEIVANAGQDSPHTEMSRALGIGKQDSERTINVEQSTTISFSDEQYDKRSSSSEHNATNIHHWKTGQ</sequence>
<dbReference type="Proteomes" id="UP001345013">
    <property type="component" value="Unassembled WGS sequence"/>
</dbReference>
<feature type="transmembrane region" description="Helical" evidence="7">
    <location>
        <begin position="12"/>
        <end position="29"/>
    </location>
</feature>
<feature type="region of interest" description="Disordered" evidence="6">
    <location>
        <begin position="166"/>
        <end position="212"/>
    </location>
</feature>
<evidence type="ECO:0000313" key="10">
    <source>
        <dbReference type="Proteomes" id="UP001345013"/>
    </source>
</evidence>
<evidence type="ECO:0000256" key="4">
    <source>
        <dbReference type="ARBA" id="ARBA00023136"/>
    </source>
</evidence>
<feature type="region of interest" description="Disordered" evidence="6">
    <location>
        <begin position="110"/>
        <end position="141"/>
    </location>
</feature>
<dbReference type="InterPro" id="IPR049326">
    <property type="entry name" value="Rhodopsin_dom_fungi"/>
</dbReference>
<keyword evidence="2 7" id="KW-0812">Transmembrane</keyword>
<feature type="transmembrane region" description="Helical" evidence="7">
    <location>
        <begin position="41"/>
        <end position="59"/>
    </location>
</feature>
<dbReference type="InterPro" id="IPR052337">
    <property type="entry name" value="SAT4-like"/>
</dbReference>
<protein>
    <recommendedName>
        <fullName evidence="8">Rhodopsin domain-containing protein</fullName>
    </recommendedName>
</protein>
<evidence type="ECO:0000256" key="2">
    <source>
        <dbReference type="ARBA" id="ARBA00022692"/>
    </source>
</evidence>
<dbReference type="Pfam" id="PF20684">
    <property type="entry name" value="Fung_rhodopsin"/>
    <property type="match status" value="1"/>
</dbReference>
<dbReference type="PANTHER" id="PTHR33048">
    <property type="entry name" value="PTH11-LIKE INTEGRAL MEMBRANE PROTEIN (AFU_ORTHOLOGUE AFUA_5G11245)"/>
    <property type="match status" value="1"/>
</dbReference>